<gene>
    <name evidence="2" type="ORF">ACFVKH_05760</name>
</gene>
<evidence type="ECO:0000313" key="3">
    <source>
        <dbReference type="Proteomes" id="UP001600165"/>
    </source>
</evidence>
<protein>
    <submittedName>
        <fullName evidence="2">Uncharacterized protein</fullName>
    </submittedName>
</protein>
<dbReference type="Proteomes" id="UP001600165">
    <property type="component" value="Unassembled WGS sequence"/>
</dbReference>
<reference evidence="2 3" key="1">
    <citation type="submission" date="2024-10" db="EMBL/GenBank/DDBJ databases">
        <authorList>
            <person name="Ratan Roy A."/>
            <person name="Morales Sandoval P.H."/>
            <person name="De Los Santos Villalobos S."/>
            <person name="Chakraborty S."/>
            <person name="Mukherjee J."/>
        </authorList>
    </citation>
    <scope>NUCLEOTIDE SEQUENCE [LARGE SCALE GENOMIC DNA]</scope>
    <source>
        <strain evidence="2 3">S1</strain>
    </source>
</reference>
<comment type="caution">
    <text evidence="2">The sequence shown here is derived from an EMBL/GenBank/DDBJ whole genome shotgun (WGS) entry which is preliminary data.</text>
</comment>
<keyword evidence="1" id="KW-0472">Membrane</keyword>
<name>A0ABW6IC71_9CYAN</name>
<keyword evidence="1" id="KW-0812">Transmembrane</keyword>
<dbReference type="EMBL" id="JBHZOL010000032">
    <property type="protein sequence ID" value="MFE4105773.1"/>
    <property type="molecule type" value="Genomic_DNA"/>
</dbReference>
<organism evidence="2 3">
    <name type="scientific">Almyronema epifaneia S1</name>
    <dbReference type="NCBI Taxonomy" id="2991925"/>
    <lineage>
        <taxon>Bacteria</taxon>
        <taxon>Bacillati</taxon>
        <taxon>Cyanobacteriota</taxon>
        <taxon>Cyanophyceae</taxon>
        <taxon>Nodosilineales</taxon>
        <taxon>Nodosilineaceae</taxon>
        <taxon>Almyronema</taxon>
        <taxon>Almyronema epifaneia</taxon>
    </lineage>
</organism>
<evidence type="ECO:0000313" key="2">
    <source>
        <dbReference type="EMBL" id="MFE4105773.1"/>
    </source>
</evidence>
<feature type="transmembrane region" description="Helical" evidence="1">
    <location>
        <begin position="31"/>
        <end position="53"/>
    </location>
</feature>
<sequence>MEIVVVVGAIAVSVLAFLWLVRVVKATLKTALLVAVILLGLQIFFGIGPNTIWQQLQDWLPGSSPTTPSR</sequence>
<accession>A0ABW6IC71</accession>
<proteinExistence type="predicted"/>
<keyword evidence="1" id="KW-1133">Transmembrane helix</keyword>
<keyword evidence="3" id="KW-1185">Reference proteome</keyword>
<feature type="transmembrane region" description="Helical" evidence="1">
    <location>
        <begin position="6"/>
        <end position="24"/>
    </location>
</feature>
<evidence type="ECO:0000256" key="1">
    <source>
        <dbReference type="SAM" id="Phobius"/>
    </source>
</evidence>
<dbReference type="RefSeq" id="WP_377962890.1">
    <property type="nucleotide sequence ID" value="NZ_JBHZOL010000032.1"/>
</dbReference>